<protein>
    <recommendedName>
        <fullName evidence="3">Antitoxin</fullName>
    </recommendedName>
</protein>
<proteinExistence type="inferred from homology"/>
<comment type="caution">
    <text evidence="2">The sequence shown here is derived from an EMBL/GenBank/DDBJ whole genome shotgun (WGS) entry which is preliminary data.</text>
</comment>
<name>A0A0F9LUG5_9ZZZZ</name>
<dbReference type="SUPFAM" id="SSF143120">
    <property type="entry name" value="YefM-like"/>
    <property type="match status" value="1"/>
</dbReference>
<evidence type="ECO:0000313" key="2">
    <source>
        <dbReference type="EMBL" id="KKM67980.1"/>
    </source>
</evidence>
<reference evidence="2" key="1">
    <citation type="journal article" date="2015" name="Nature">
        <title>Complex archaea that bridge the gap between prokaryotes and eukaryotes.</title>
        <authorList>
            <person name="Spang A."/>
            <person name="Saw J.H."/>
            <person name="Jorgensen S.L."/>
            <person name="Zaremba-Niedzwiedzka K."/>
            <person name="Martijn J."/>
            <person name="Lind A.E."/>
            <person name="van Eijk R."/>
            <person name="Schleper C."/>
            <person name="Guy L."/>
            <person name="Ettema T.J."/>
        </authorList>
    </citation>
    <scope>NUCLEOTIDE SEQUENCE</scope>
</reference>
<dbReference type="AlphaFoldDB" id="A0A0F9LUG5"/>
<accession>A0A0F9LUG5</accession>
<gene>
    <name evidence="2" type="ORF">LCGC14_1465580</name>
</gene>
<dbReference type="Gene3D" id="3.40.1620.10">
    <property type="entry name" value="YefM-like domain"/>
    <property type="match status" value="1"/>
</dbReference>
<evidence type="ECO:0008006" key="3">
    <source>
        <dbReference type="Google" id="ProtNLM"/>
    </source>
</evidence>
<dbReference type="EMBL" id="LAZR01010253">
    <property type="protein sequence ID" value="KKM67980.1"/>
    <property type="molecule type" value="Genomic_DNA"/>
</dbReference>
<sequence>MPNDYGVPMNQEQVTKSQFKAKALEYFRKVETSGEPVVVTDRGQPTVEIRRYRSDKRSPLERLRGSVLEFKNPTEPVAENDWEALD</sequence>
<dbReference type="InterPro" id="IPR036165">
    <property type="entry name" value="YefM-like_sf"/>
</dbReference>
<evidence type="ECO:0000256" key="1">
    <source>
        <dbReference type="ARBA" id="ARBA00009981"/>
    </source>
</evidence>
<organism evidence="2">
    <name type="scientific">marine sediment metagenome</name>
    <dbReference type="NCBI Taxonomy" id="412755"/>
    <lineage>
        <taxon>unclassified sequences</taxon>
        <taxon>metagenomes</taxon>
        <taxon>ecological metagenomes</taxon>
    </lineage>
</organism>
<comment type="similarity">
    <text evidence="1">Belongs to the phD/YefM antitoxin family.</text>
</comment>